<feature type="transmembrane region" description="Helical" evidence="2">
    <location>
        <begin position="497"/>
        <end position="520"/>
    </location>
</feature>
<keyword evidence="3" id="KW-0732">Signal</keyword>
<dbReference type="Proteomes" id="UP000620124">
    <property type="component" value="Unassembled WGS sequence"/>
</dbReference>
<comment type="caution">
    <text evidence="4">The sequence shown here is derived from an EMBL/GenBank/DDBJ whole genome shotgun (WGS) entry which is preliminary data.</text>
</comment>
<reference evidence="4" key="1">
    <citation type="submission" date="2020-05" db="EMBL/GenBank/DDBJ databases">
        <title>Mycena genomes resolve the evolution of fungal bioluminescence.</title>
        <authorList>
            <person name="Tsai I.J."/>
        </authorList>
    </citation>
    <scope>NUCLEOTIDE SEQUENCE</scope>
    <source>
        <strain evidence="4">CCC161011</strain>
    </source>
</reference>
<feature type="region of interest" description="Disordered" evidence="1">
    <location>
        <begin position="614"/>
        <end position="657"/>
    </location>
</feature>
<keyword evidence="2" id="KW-0812">Transmembrane</keyword>
<name>A0A8H6YFJ2_9AGAR</name>
<evidence type="ECO:0000256" key="3">
    <source>
        <dbReference type="SAM" id="SignalP"/>
    </source>
</evidence>
<feature type="compositionally biased region" description="Low complexity" evidence="1">
    <location>
        <begin position="423"/>
        <end position="451"/>
    </location>
</feature>
<organism evidence="4 5">
    <name type="scientific">Mycena venus</name>
    <dbReference type="NCBI Taxonomy" id="2733690"/>
    <lineage>
        <taxon>Eukaryota</taxon>
        <taxon>Fungi</taxon>
        <taxon>Dikarya</taxon>
        <taxon>Basidiomycota</taxon>
        <taxon>Agaricomycotina</taxon>
        <taxon>Agaricomycetes</taxon>
        <taxon>Agaricomycetidae</taxon>
        <taxon>Agaricales</taxon>
        <taxon>Marasmiineae</taxon>
        <taxon>Mycenaceae</taxon>
        <taxon>Mycena</taxon>
    </lineage>
</organism>
<feature type="signal peptide" evidence="3">
    <location>
        <begin position="1"/>
        <end position="26"/>
    </location>
</feature>
<accession>A0A8H6YFJ2</accession>
<dbReference type="AlphaFoldDB" id="A0A8H6YFJ2"/>
<evidence type="ECO:0000313" key="5">
    <source>
        <dbReference type="Proteomes" id="UP000620124"/>
    </source>
</evidence>
<keyword evidence="2" id="KW-1133">Transmembrane helix</keyword>
<gene>
    <name evidence="4" type="ORF">MVEN_00752800</name>
</gene>
<dbReference type="Gene3D" id="2.60.120.260">
    <property type="entry name" value="Galactose-binding domain-like"/>
    <property type="match status" value="2"/>
</dbReference>
<feature type="compositionally biased region" description="Polar residues" evidence="1">
    <location>
        <begin position="399"/>
        <end position="408"/>
    </location>
</feature>
<dbReference type="EMBL" id="JACAZI010000005">
    <property type="protein sequence ID" value="KAF7360240.1"/>
    <property type="molecule type" value="Genomic_DNA"/>
</dbReference>
<feature type="region of interest" description="Disordered" evidence="1">
    <location>
        <begin position="399"/>
        <end position="492"/>
    </location>
</feature>
<keyword evidence="5" id="KW-1185">Reference proteome</keyword>
<evidence type="ECO:0000313" key="4">
    <source>
        <dbReference type="EMBL" id="KAF7360240.1"/>
    </source>
</evidence>
<evidence type="ECO:0000256" key="1">
    <source>
        <dbReference type="SAM" id="MobiDB-lite"/>
    </source>
</evidence>
<protein>
    <submittedName>
        <fullName evidence="4">Uncharacterized protein</fullName>
    </submittedName>
</protein>
<proteinExistence type="predicted"/>
<evidence type="ECO:0000256" key="2">
    <source>
        <dbReference type="SAM" id="Phobius"/>
    </source>
</evidence>
<sequence>MVSSSGRRIWLDLTLFWFYIPLLVQAGLHHPRTKHAVSKRDALSDSGLASASWIWASGSTTGNVAFLKTFTNPAGKNSTSATIYLTAVNSAVLWVNQQPIGATNNWQSAEIFTATLNASTNTFSVLAGNNGNSGAPPAGLLASIKVQYNDGSVATIVSDASWLAAVNIPSDFPAPADRSHFTSAAVAASFGSGAWGNSVTLASPDPNAPSLTGGTWIWSTSDAAFSFPAGTVGFRKNVVTPNGKTAQSCTILLTADNTFVLYVNGNYIGAPPNEPDPLLEAYRWNHARQFNVGLNAAANTFTIIVTNFLFPTGMASPAGLVASISIRYTDGSSDVVVTDPSWLNGPYTTVAAFLAAPDSALAQSFNVAAVGAWPWGQILGISDVLAAANVPSPPFSNNIASTTNQGATNPAAGASAGGGAGSGQPSQSGPAGASTTGGASGVPTGSAAGTALHTGSDVTQSTATRGAVNAGGSSGSATAALSSPTGASASSTSSTPVAAIVAAIASTLTLIILGTGIFYWRRRRNPRIVRRQSQGSSITPFVSGLTASDTHDASSVVPISPTSAETVRRPEMAELRPQRLGNANAVSPAVVEQTPQASPGQHDIIPSTKLERENMIQGSAAGSEEPPNNRPVTPSRSPTGDRSSGQSWPIFGNGNHV</sequence>
<dbReference type="OrthoDB" id="10036721at2759"/>
<feature type="compositionally biased region" description="Polar residues" evidence="1">
    <location>
        <begin position="630"/>
        <end position="647"/>
    </location>
</feature>
<feature type="compositionally biased region" description="Low complexity" evidence="1">
    <location>
        <begin position="475"/>
        <end position="492"/>
    </location>
</feature>
<feature type="chain" id="PRO_5034508995" evidence="3">
    <location>
        <begin position="27"/>
        <end position="657"/>
    </location>
</feature>
<keyword evidence="2" id="KW-0472">Membrane</keyword>